<dbReference type="PANTHER" id="PTHR11557:SF0">
    <property type="entry name" value="PORPHOBILINOGEN DEAMINASE"/>
    <property type="match status" value="1"/>
</dbReference>
<comment type="similarity">
    <text evidence="3">Belongs to the HMBS family.</text>
</comment>
<dbReference type="InterPro" id="IPR022417">
    <property type="entry name" value="Porphobilin_deaminase_N"/>
</dbReference>
<evidence type="ECO:0000256" key="5">
    <source>
        <dbReference type="ARBA" id="ARBA00022679"/>
    </source>
</evidence>
<dbReference type="Gene3D" id="3.30.160.40">
    <property type="entry name" value="Porphobilinogen deaminase, C-terminal domain"/>
    <property type="match status" value="1"/>
</dbReference>
<name>A0A842HCE3_9BACT</name>
<dbReference type="AlphaFoldDB" id="A0A842HCE3"/>
<proteinExistence type="inferred from homology"/>
<evidence type="ECO:0000256" key="2">
    <source>
        <dbReference type="ARBA" id="ARBA00004735"/>
    </source>
</evidence>
<evidence type="ECO:0000256" key="6">
    <source>
        <dbReference type="ARBA" id="ARBA00023244"/>
    </source>
</evidence>
<comment type="caution">
    <text evidence="10">The sequence shown here is derived from an EMBL/GenBank/DDBJ whole genome shotgun (WGS) entry which is preliminary data.</text>
</comment>
<feature type="domain" description="Porphobilinogen deaminase N-terminal" evidence="9">
    <location>
        <begin position="6"/>
        <end position="210"/>
    </location>
</feature>
<evidence type="ECO:0000259" key="9">
    <source>
        <dbReference type="Pfam" id="PF01379"/>
    </source>
</evidence>
<dbReference type="Gene3D" id="3.40.190.10">
    <property type="entry name" value="Periplasmic binding protein-like II"/>
    <property type="match status" value="2"/>
</dbReference>
<gene>
    <name evidence="10" type="primary">hemC</name>
    <name evidence="10" type="ORF">H5P28_05625</name>
</gene>
<dbReference type="NCBIfam" id="TIGR00212">
    <property type="entry name" value="hemC"/>
    <property type="match status" value="1"/>
</dbReference>
<dbReference type="PRINTS" id="PR00151">
    <property type="entry name" value="PORPHBDMNASE"/>
</dbReference>
<dbReference type="GO" id="GO:0004418">
    <property type="term" value="F:hydroxymethylbilane synthase activity"/>
    <property type="evidence" value="ECO:0007669"/>
    <property type="project" value="UniProtKB-UniRule"/>
</dbReference>
<dbReference type="Proteomes" id="UP000546464">
    <property type="component" value="Unassembled WGS sequence"/>
</dbReference>
<dbReference type="PIRSF" id="PIRSF001438">
    <property type="entry name" value="4pyrrol_synth_OHMeBilane_synth"/>
    <property type="match status" value="1"/>
</dbReference>
<evidence type="ECO:0000256" key="3">
    <source>
        <dbReference type="ARBA" id="ARBA00005638"/>
    </source>
</evidence>
<dbReference type="PANTHER" id="PTHR11557">
    <property type="entry name" value="PORPHOBILINOGEN DEAMINASE"/>
    <property type="match status" value="1"/>
</dbReference>
<dbReference type="EC" id="2.5.1.61" evidence="4 8"/>
<comment type="catalytic activity">
    <reaction evidence="7">
        <text>4 porphobilinogen + H2O = hydroxymethylbilane + 4 NH4(+)</text>
        <dbReference type="Rhea" id="RHEA:13185"/>
        <dbReference type="ChEBI" id="CHEBI:15377"/>
        <dbReference type="ChEBI" id="CHEBI:28938"/>
        <dbReference type="ChEBI" id="CHEBI:57845"/>
        <dbReference type="ChEBI" id="CHEBI:58126"/>
        <dbReference type="EC" id="2.5.1.61"/>
    </reaction>
</comment>
<protein>
    <recommendedName>
        <fullName evidence="4 8">Hydroxymethylbilane synthase</fullName>
        <ecNumber evidence="4 8">2.5.1.61</ecNumber>
    </recommendedName>
</protein>
<dbReference type="Pfam" id="PF01379">
    <property type="entry name" value="Porphobil_deam"/>
    <property type="match status" value="1"/>
</dbReference>
<evidence type="ECO:0000313" key="11">
    <source>
        <dbReference type="Proteomes" id="UP000546464"/>
    </source>
</evidence>
<evidence type="ECO:0000313" key="10">
    <source>
        <dbReference type="EMBL" id="MBC2593738.1"/>
    </source>
</evidence>
<dbReference type="GO" id="GO:0005737">
    <property type="term" value="C:cytoplasm"/>
    <property type="evidence" value="ECO:0007669"/>
    <property type="project" value="UniProtKB-UniRule"/>
</dbReference>
<dbReference type="SUPFAM" id="SSF53850">
    <property type="entry name" value="Periplasmic binding protein-like II"/>
    <property type="match status" value="1"/>
</dbReference>
<dbReference type="RefSeq" id="WP_185674737.1">
    <property type="nucleotide sequence ID" value="NZ_JACHVB010000014.1"/>
</dbReference>
<keyword evidence="5 10" id="KW-0808">Transferase</keyword>
<dbReference type="InterPro" id="IPR036803">
    <property type="entry name" value="Porphobilinogen_deaminase_C_sf"/>
</dbReference>
<keyword evidence="6" id="KW-0627">Porphyrin biosynthesis</keyword>
<evidence type="ECO:0000256" key="7">
    <source>
        <dbReference type="ARBA" id="ARBA00048169"/>
    </source>
</evidence>
<sequence>MDTQTLRLATRGSPLALRQTELTLAWLRERLPQVQCSVHEMVTTGDKQKQWSLEERGGQGLFVKELEEALRSGEADVAVHSAKDLPAVQPDDLELAGYLPRAEVNDVLVVREDVATPCYIATSSPRRRAQLKRLFPQAVWSEIRGNVETRLKKVAHGKVEATVLAAAGLKRLGLFEWPGLVFKPLSPAQVIPAAGQGAIALQVRKGEGEILRTVLDEETRFAVETEKAVLAGMGGGCHTSIGVYCCNGAVSVFYEEVGMRNYPLRGDDDEARQRVVKEIVSDLGLNEES</sequence>
<comment type="function">
    <text evidence="1">Tetrapolymerization of the monopyrrole PBG into the hydroxymethylbilane pre-uroporphyrinogen in several discrete steps.</text>
</comment>
<reference evidence="10 11" key="1">
    <citation type="submission" date="2020-07" db="EMBL/GenBank/DDBJ databases">
        <authorList>
            <person name="Feng X."/>
        </authorList>
    </citation>
    <scope>NUCLEOTIDE SEQUENCE [LARGE SCALE GENOMIC DNA]</scope>
    <source>
        <strain evidence="10 11">JCM31066</strain>
    </source>
</reference>
<organism evidence="10 11">
    <name type="scientific">Ruficoccus amylovorans</name>
    <dbReference type="NCBI Taxonomy" id="1804625"/>
    <lineage>
        <taxon>Bacteria</taxon>
        <taxon>Pseudomonadati</taxon>
        <taxon>Verrucomicrobiota</taxon>
        <taxon>Opitutia</taxon>
        <taxon>Puniceicoccales</taxon>
        <taxon>Cerasicoccaceae</taxon>
        <taxon>Ruficoccus</taxon>
    </lineage>
</organism>
<comment type="pathway">
    <text evidence="2">Porphyrin-containing compound metabolism; protoporphyrin-IX biosynthesis; coproporphyrinogen-III from 5-aminolevulinate: step 2/4.</text>
</comment>
<keyword evidence="11" id="KW-1185">Reference proteome</keyword>
<evidence type="ECO:0000256" key="1">
    <source>
        <dbReference type="ARBA" id="ARBA00002869"/>
    </source>
</evidence>
<evidence type="ECO:0000256" key="4">
    <source>
        <dbReference type="ARBA" id="ARBA00012655"/>
    </source>
</evidence>
<dbReference type="SUPFAM" id="SSF54782">
    <property type="entry name" value="Porphobilinogen deaminase (hydroxymethylbilane synthase), C-terminal domain"/>
    <property type="match status" value="1"/>
</dbReference>
<dbReference type="GO" id="GO:0006783">
    <property type="term" value="P:heme biosynthetic process"/>
    <property type="evidence" value="ECO:0007669"/>
    <property type="project" value="TreeGrafter"/>
</dbReference>
<evidence type="ECO:0000256" key="8">
    <source>
        <dbReference type="NCBIfam" id="TIGR00212"/>
    </source>
</evidence>
<accession>A0A842HCE3</accession>
<dbReference type="InterPro" id="IPR000860">
    <property type="entry name" value="HemC"/>
</dbReference>
<dbReference type="EMBL" id="JACHVB010000014">
    <property type="protein sequence ID" value="MBC2593738.1"/>
    <property type="molecule type" value="Genomic_DNA"/>
</dbReference>